<dbReference type="PANTHER" id="PTHR43611">
    <property type="entry name" value="ALPHA-D-GLUCOSE 1-PHOSPHATE PHOSPHATASE"/>
    <property type="match status" value="1"/>
</dbReference>
<accession>A0A6A1TS16</accession>
<dbReference type="Proteomes" id="UP000386575">
    <property type="component" value="Unassembled WGS sequence"/>
</dbReference>
<dbReference type="InterPro" id="IPR023198">
    <property type="entry name" value="PGP-like_dom2"/>
</dbReference>
<dbReference type="AlphaFoldDB" id="A0A6A1TS16"/>
<evidence type="ECO:0000313" key="1">
    <source>
        <dbReference type="EMBL" id="KAB1087258.1"/>
    </source>
</evidence>
<proteinExistence type="predicted"/>
<dbReference type="SUPFAM" id="SSF56784">
    <property type="entry name" value="HAD-like"/>
    <property type="match status" value="1"/>
</dbReference>
<dbReference type="Gene3D" id="1.10.150.240">
    <property type="entry name" value="Putative phosphatase, domain 2"/>
    <property type="match status" value="1"/>
</dbReference>
<dbReference type="InterPro" id="IPR036412">
    <property type="entry name" value="HAD-like_sf"/>
</dbReference>
<dbReference type="Pfam" id="PF00702">
    <property type="entry name" value="Hydrolase"/>
    <property type="match status" value="1"/>
</dbReference>
<dbReference type="InterPro" id="IPR023214">
    <property type="entry name" value="HAD_sf"/>
</dbReference>
<dbReference type="SFLD" id="SFLDG01129">
    <property type="entry name" value="C1.5:_HAD__Beta-PGM__Phosphata"/>
    <property type="match status" value="1"/>
</dbReference>
<comment type="caution">
    <text evidence="1">The sequence shown here is derived from an EMBL/GenBank/DDBJ whole genome shotgun (WGS) entry which is preliminary data.</text>
</comment>
<dbReference type="SFLD" id="SFLDS00003">
    <property type="entry name" value="Haloacid_Dehalogenase"/>
    <property type="match status" value="1"/>
</dbReference>
<dbReference type="InterPro" id="IPR006439">
    <property type="entry name" value="HAD-SF_hydro_IA"/>
</dbReference>
<name>A0A6A1TS16_NEOGA</name>
<dbReference type="PANTHER" id="PTHR43611:SF3">
    <property type="entry name" value="FLAVIN MONONUCLEOTIDE HYDROLASE 1, CHLOROPLATIC"/>
    <property type="match status" value="1"/>
</dbReference>
<protein>
    <submittedName>
        <fullName evidence="1">HAD-IA family hydrolase</fullName>
    </submittedName>
</protein>
<dbReference type="EMBL" id="VZUL01000002">
    <property type="protein sequence ID" value="KAB1087258.1"/>
    <property type="molecule type" value="Genomic_DNA"/>
</dbReference>
<sequence>MREWCWNRLMKKREKLFIFDIGGVFVKLDPASRDRAVSKPGGAGPSLRYGDVPEAIFRDFRLGRSTEPDYVQALAGVFGVPAESVYEAEHAYVAEGFDEFIGFVRKLKENHRVVCLSNNQPIHWRYISDNLLGAGYFDREYLSQDMGLEKPDRMIFQAVSEVEGCSEKDVIFIDDIEENVVAARELGWQHCILHRDPFETAELLTALAAEHTLN</sequence>
<dbReference type="Gene3D" id="3.40.50.1000">
    <property type="entry name" value="HAD superfamily/HAD-like"/>
    <property type="match status" value="1"/>
</dbReference>
<keyword evidence="1" id="KW-0378">Hydrolase</keyword>
<gene>
    <name evidence="1" type="ORF">F4V91_12995</name>
</gene>
<evidence type="ECO:0000313" key="2">
    <source>
        <dbReference type="Proteomes" id="UP000386575"/>
    </source>
</evidence>
<dbReference type="NCBIfam" id="TIGR01509">
    <property type="entry name" value="HAD-SF-IA-v3"/>
    <property type="match status" value="1"/>
</dbReference>
<organism evidence="1 2">
    <name type="scientific">Neorhizobium galegae</name>
    <name type="common">Rhizobium galegae</name>
    <dbReference type="NCBI Taxonomy" id="399"/>
    <lineage>
        <taxon>Bacteria</taxon>
        <taxon>Pseudomonadati</taxon>
        <taxon>Pseudomonadota</taxon>
        <taxon>Alphaproteobacteria</taxon>
        <taxon>Hyphomicrobiales</taxon>
        <taxon>Rhizobiaceae</taxon>
        <taxon>Rhizobium/Agrobacterium group</taxon>
        <taxon>Neorhizobium</taxon>
    </lineage>
</organism>
<reference evidence="1 2" key="1">
    <citation type="submission" date="2019-09" db="EMBL/GenBank/DDBJ databases">
        <title>Genome sequencing of Ng87 strain.</title>
        <authorList>
            <person name="Karasev E.S."/>
            <person name="Andronov E."/>
        </authorList>
    </citation>
    <scope>NUCLEOTIDE SEQUENCE [LARGE SCALE GENOMIC DNA]</scope>
    <source>
        <strain evidence="1 2">Ng87</strain>
    </source>
</reference>
<dbReference type="GO" id="GO:0016787">
    <property type="term" value="F:hydrolase activity"/>
    <property type="evidence" value="ECO:0007669"/>
    <property type="project" value="UniProtKB-KW"/>
</dbReference>